<feature type="domain" description="HAMP" evidence="5">
    <location>
        <begin position="307"/>
        <end position="362"/>
    </location>
</feature>
<sequence length="377" mass="42210">MFVFLRKTSIRLQLLSLGIAILIILIGAATWGYNRILHITYKQNSEYTSEMISAIKLSVVSGAVSINQILPNIAYNEMVQQFLQEEDRLKQFELNNKIEKLIVNLQAMKQGILSIVLLGQGKIAYNCVGCRDYIPFSDIPDRTSAYYSGVTYSPYYKDYVMYVGVPVYNSRKLISAESKIGYVILVLDMEAISPRIGDLSKTVGGNFYMLDRNGVVGSSNVSGIVGERLAPDLEKIVGRGERTADYSRDGAKFIVREEDIPEIGGKIVSVFPVSALFHGLEEVQRLMLGMFAVLIAVMYVLYIAISRNILHPIRSFITFIYDLRSKGLRKPSKRVSLEGYAEISIMARQFNTLLDEIDDLTAKLVDTKTAYIRASAS</sequence>
<dbReference type="Gene3D" id="6.10.340.10">
    <property type="match status" value="1"/>
</dbReference>
<keyword evidence="2" id="KW-1003">Cell membrane</keyword>
<evidence type="ECO:0000256" key="4">
    <source>
        <dbReference type="SAM" id="Phobius"/>
    </source>
</evidence>
<organism evidence="6 7">
    <name type="scientific">Paenibacillus solisilvae</name>
    <dbReference type="NCBI Taxonomy" id="2486751"/>
    <lineage>
        <taxon>Bacteria</taxon>
        <taxon>Bacillati</taxon>
        <taxon>Bacillota</taxon>
        <taxon>Bacilli</taxon>
        <taxon>Bacillales</taxon>
        <taxon>Paenibacillaceae</taxon>
        <taxon>Paenibacillus</taxon>
    </lineage>
</organism>
<protein>
    <recommendedName>
        <fullName evidence="5">HAMP domain-containing protein</fullName>
    </recommendedName>
</protein>
<feature type="transmembrane region" description="Helical" evidence="4">
    <location>
        <begin position="286"/>
        <end position="305"/>
    </location>
</feature>
<comment type="subcellular location">
    <subcellularLocation>
        <location evidence="1">Cell membrane</location>
    </subcellularLocation>
</comment>
<gene>
    <name evidence="6" type="ORF">ACFPYJ_05390</name>
</gene>
<feature type="transmembrane region" description="Helical" evidence="4">
    <location>
        <begin position="12"/>
        <end position="33"/>
    </location>
</feature>
<reference evidence="7" key="1">
    <citation type="journal article" date="2019" name="Int. J. Syst. Evol. Microbiol.">
        <title>The Global Catalogue of Microorganisms (GCM) 10K type strain sequencing project: providing services to taxonomists for standard genome sequencing and annotation.</title>
        <authorList>
            <consortium name="The Broad Institute Genomics Platform"/>
            <consortium name="The Broad Institute Genome Sequencing Center for Infectious Disease"/>
            <person name="Wu L."/>
            <person name="Ma J."/>
        </authorList>
    </citation>
    <scope>NUCLEOTIDE SEQUENCE [LARGE SCALE GENOMIC DNA]</scope>
    <source>
        <strain evidence="7">CGMCC 1.3240</strain>
    </source>
</reference>
<keyword evidence="7" id="KW-1185">Reference proteome</keyword>
<dbReference type="Proteomes" id="UP001596047">
    <property type="component" value="Unassembled WGS sequence"/>
</dbReference>
<comment type="caution">
    <text evidence="6">The sequence shown here is derived from an EMBL/GenBank/DDBJ whole genome shotgun (WGS) entry which is preliminary data.</text>
</comment>
<evidence type="ECO:0000313" key="6">
    <source>
        <dbReference type="EMBL" id="MFC5648567.1"/>
    </source>
</evidence>
<dbReference type="EMBL" id="JBHSOW010000017">
    <property type="protein sequence ID" value="MFC5648567.1"/>
    <property type="molecule type" value="Genomic_DNA"/>
</dbReference>
<evidence type="ECO:0000259" key="5">
    <source>
        <dbReference type="PROSITE" id="PS50885"/>
    </source>
</evidence>
<dbReference type="RefSeq" id="WP_379187031.1">
    <property type="nucleotide sequence ID" value="NZ_JBHSOW010000017.1"/>
</dbReference>
<dbReference type="PROSITE" id="PS50885">
    <property type="entry name" value="HAMP"/>
    <property type="match status" value="1"/>
</dbReference>
<keyword evidence="4" id="KW-0812">Transmembrane</keyword>
<evidence type="ECO:0000313" key="7">
    <source>
        <dbReference type="Proteomes" id="UP001596047"/>
    </source>
</evidence>
<keyword evidence="3 4" id="KW-0472">Membrane</keyword>
<evidence type="ECO:0000256" key="1">
    <source>
        <dbReference type="ARBA" id="ARBA00004236"/>
    </source>
</evidence>
<evidence type="ECO:0000256" key="2">
    <source>
        <dbReference type="ARBA" id="ARBA00022475"/>
    </source>
</evidence>
<evidence type="ECO:0000256" key="3">
    <source>
        <dbReference type="ARBA" id="ARBA00023136"/>
    </source>
</evidence>
<accession>A0ABW0VRP0</accession>
<proteinExistence type="predicted"/>
<name>A0ABW0VRP0_9BACL</name>
<keyword evidence="4" id="KW-1133">Transmembrane helix</keyword>
<dbReference type="InterPro" id="IPR003660">
    <property type="entry name" value="HAMP_dom"/>
</dbReference>